<dbReference type="Pfam" id="PF14737">
    <property type="entry name" value="DUF4470"/>
    <property type="match status" value="1"/>
</dbReference>
<keyword evidence="3" id="KW-0862">Zinc</keyword>
<feature type="compositionally biased region" description="Acidic residues" evidence="5">
    <location>
        <begin position="829"/>
        <end position="838"/>
    </location>
</feature>
<evidence type="ECO:0000259" key="6">
    <source>
        <dbReference type="PROSITE" id="PS50865"/>
    </source>
</evidence>
<dbReference type="Proteomes" id="UP000006753">
    <property type="component" value="Unassembled WGS sequence"/>
</dbReference>
<feature type="compositionally biased region" description="Basic and acidic residues" evidence="5">
    <location>
        <begin position="786"/>
        <end position="800"/>
    </location>
</feature>
<dbReference type="SUPFAM" id="SSF144232">
    <property type="entry name" value="HIT/MYND zinc finger-like"/>
    <property type="match status" value="1"/>
</dbReference>
<dbReference type="HOGENOM" id="CLU_315469_0_0_1"/>
<evidence type="ECO:0000256" key="5">
    <source>
        <dbReference type="SAM" id="MobiDB-lite"/>
    </source>
</evidence>
<evidence type="ECO:0000256" key="4">
    <source>
        <dbReference type="PROSITE-ProRule" id="PRU00134"/>
    </source>
</evidence>
<feature type="compositionally biased region" description="Acidic residues" evidence="5">
    <location>
        <begin position="801"/>
        <end position="810"/>
    </location>
</feature>
<evidence type="ECO:0000256" key="2">
    <source>
        <dbReference type="ARBA" id="ARBA00022771"/>
    </source>
</evidence>
<feature type="compositionally biased region" description="Basic and acidic residues" evidence="5">
    <location>
        <begin position="843"/>
        <end position="855"/>
    </location>
</feature>
<feature type="compositionally biased region" description="Basic and acidic residues" evidence="5">
    <location>
        <begin position="894"/>
        <end position="926"/>
    </location>
</feature>
<keyword evidence="8" id="KW-1185">Reference proteome</keyword>
<accession>K1Y114</accession>
<evidence type="ECO:0000256" key="3">
    <source>
        <dbReference type="ARBA" id="ARBA00022833"/>
    </source>
</evidence>
<name>K1Y114_MARBU</name>
<dbReference type="InterPro" id="IPR052452">
    <property type="entry name" value="Ankyrin-MYND_dom_contain_2"/>
</dbReference>
<evidence type="ECO:0000313" key="8">
    <source>
        <dbReference type="Proteomes" id="UP000006753"/>
    </source>
</evidence>
<dbReference type="GO" id="GO:0008270">
    <property type="term" value="F:zinc ion binding"/>
    <property type="evidence" value="ECO:0007669"/>
    <property type="project" value="UniProtKB-KW"/>
</dbReference>
<protein>
    <submittedName>
        <fullName evidence="7">MYND finger family protein</fullName>
    </submittedName>
</protein>
<sequence>MTSPSTHSTLLICGNAEAMVDGKQSPCPKLAPKVCKGCFLIQYCSKECQVAHWVSHKVDCKSPLMKSTWKPSWQREGRKPAFITGDSGPFAFGQTKYGKQKYLWGNVPAIDVVNHCHNEAANLPERFSLLFAASGDVRNVVKSLAGLPHSYSGQCEVVINDRDFDIVARNVIILLTSLYFDPDEAANIMLHIWYSALIPKQMLCSLQDKILPLFQEVCSKTRGRPAAALQSKTWSRGARSLRLVLPKGLWDCLPSYLQVPDGLSSAQAQKIMMATTLPPERRDYVDRAHYTRPPPWRVCTTKFRRDGILLPFGNPRSEFDTPNPTFYQTTDFWPMMDSADPLGGWNIKDVMRLAPLAKNDIYGSLFNYLQDLLLQFCNQVSRLPVHFQLFQVDALDLPGILRQRGMDCPYFDRIEVSNIGDRGYLGPQTIIGTFGPLLKDKSHNPCATLLTLFLNAVHEEFSEADSLLTIKSESIRLQNYLPTDPAKFQPGHMFDAEFMRFNDARLMVRDFDKVFEKFMQKCDFPEIGKAAGLVAKSKNTIIEPWPLRLTTKSTRAEFDLLHASGHIGSERHFGFQTHNATNDQETKRTRAPAPAPRNQSYPKKLLLIHRSTKVTKTSIPSGVALIVYPLVPPPTPYDHLTTKQNKQNSHTTNHPSLLPKVYTSKLLVMPADKIQEGDKGAVLLSFRSKVSGSLATLPITHLESGIPVDCHYLSWNWGGSHPSGVAAEVKEGDVSVTSHKGNEITKHGEEGNPAVHIARSGNDVVKKASELQVDSKASRSNGTSSEAKREEAKDDDKAEGDAEESPEEDSEKSPEEDSRDAKAGGVVESENEDGEEGGAEAQAGDKRKADEKADASNDEEEDAGAKNTKKQKASDDDAESAAANGKKKKGGHLKGTDSDKKPAQEKREPAAGRAERKTQSQSKTES</sequence>
<evidence type="ECO:0000256" key="1">
    <source>
        <dbReference type="ARBA" id="ARBA00022723"/>
    </source>
</evidence>
<dbReference type="InParanoid" id="K1Y114"/>
<dbReference type="KEGG" id="mbe:MBM_03076"/>
<dbReference type="EMBL" id="JH921432">
    <property type="protein sequence ID" value="EKD18834.1"/>
    <property type="molecule type" value="Genomic_DNA"/>
</dbReference>
<dbReference type="Pfam" id="PF11160">
    <property type="entry name" value="Hva1_TUDOR"/>
    <property type="match status" value="1"/>
</dbReference>
<reference evidence="7 8" key="1">
    <citation type="journal article" date="2012" name="BMC Genomics">
        <title>Sequencing the genome of Marssonina brunnea reveals fungus-poplar co-evolution.</title>
        <authorList>
            <person name="Zhu S."/>
            <person name="Cao Y.-Z."/>
            <person name="Jiang C."/>
            <person name="Tan B.-Y."/>
            <person name="Wang Z."/>
            <person name="Feng S."/>
            <person name="Zhang L."/>
            <person name="Su X.-H."/>
            <person name="Brejova B."/>
            <person name="Vinar T."/>
            <person name="Xu M."/>
            <person name="Wang M.-X."/>
            <person name="Zhang S.-G."/>
            <person name="Huang M.-R."/>
            <person name="Wu R."/>
            <person name="Zhou Y."/>
        </authorList>
    </citation>
    <scope>NUCLEOTIDE SEQUENCE [LARGE SCALE GENOMIC DNA]</scope>
    <source>
        <strain evidence="7 8">MB_m1</strain>
    </source>
</reference>
<dbReference type="AlphaFoldDB" id="K1Y114"/>
<organism evidence="7 8">
    <name type="scientific">Marssonina brunnea f. sp. multigermtubi (strain MB_m1)</name>
    <name type="common">Marssonina leaf spot fungus</name>
    <dbReference type="NCBI Taxonomy" id="1072389"/>
    <lineage>
        <taxon>Eukaryota</taxon>
        <taxon>Fungi</taxon>
        <taxon>Dikarya</taxon>
        <taxon>Ascomycota</taxon>
        <taxon>Pezizomycotina</taxon>
        <taxon>Leotiomycetes</taxon>
        <taxon>Helotiales</taxon>
        <taxon>Drepanopezizaceae</taxon>
        <taxon>Drepanopeziza</taxon>
    </lineage>
</organism>
<proteinExistence type="predicted"/>
<dbReference type="PANTHER" id="PTHR24150">
    <property type="entry name" value="ANKYRIN REPEAT AND MYND DOMAIN-CONTAINING PROTEIN 2"/>
    <property type="match status" value="1"/>
</dbReference>
<dbReference type="InterPro" id="IPR021331">
    <property type="entry name" value="Hva1_TUDOR"/>
</dbReference>
<dbReference type="InterPro" id="IPR002893">
    <property type="entry name" value="Znf_MYND"/>
</dbReference>
<feature type="domain" description="MYND-type" evidence="6">
    <location>
        <begin position="10"/>
        <end position="60"/>
    </location>
</feature>
<dbReference type="Gene3D" id="6.10.140.2220">
    <property type="match status" value="1"/>
</dbReference>
<dbReference type="Pfam" id="PF01753">
    <property type="entry name" value="zf-MYND"/>
    <property type="match status" value="1"/>
</dbReference>
<keyword evidence="1" id="KW-0479">Metal-binding</keyword>
<dbReference type="InterPro" id="IPR027974">
    <property type="entry name" value="DUF4470"/>
</dbReference>
<feature type="region of interest" description="Disordered" evidence="5">
    <location>
        <begin position="575"/>
        <end position="599"/>
    </location>
</feature>
<dbReference type="PROSITE" id="PS50865">
    <property type="entry name" value="ZF_MYND_2"/>
    <property type="match status" value="1"/>
</dbReference>
<feature type="compositionally biased region" description="Basic and acidic residues" evidence="5">
    <location>
        <begin position="811"/>
        <end position="822"/>
    </location>
</feature>
<keyword evidence="2 4" id="KW-0863">Zinc-finger</keyword>
<feature type="region of interest" description="Disordered" evidence="5">
    <location>
        <begin position="769"/>
        <end position="926"/>
    </location>
</feature>
<evidence type="ECO:0000313" key="7">
    <source>
        <dbReference type="EMBL" id="EKD18834.1"/>
    </source>
</evidence>
<dbReference type="PANTHER" id="PTHR24150:SF14">
    <property type="entry name" value="MYND-TYPE DOMAIN-CONTAINING PROTEIN"/>
    <property type="match status" value="1"/>
</dbReference>
<dbReference type="GeneID" id="18759011"/>
<dbReference type="eggNOG" id="ENOG502S2D3">
    <property type="taxonomic scope" value="Eukaryota"/>
</dbReference>
<gene>
    <name evidence="7" type="ORF">MBM_03076</name>
</gene>
<dbReference type="OrthoDB" id="5282002at2759"/>